<evidence type="ECO:0000313" key="7">
    <source>
        <dbReference type="Proteomes" id="UP000235220"/>
    </source>
</evidence>
<evidence type="ECO:0000256" key="4">
    <source>
        <dbReference type="ARBA" id="ARBA00044341"/>
    </source>
</evidence>
<dbReference type="RefSeq" id="XP_018857056.1">
    <property type="nucleotide sequence ID" value="XM_019001511.2"/>
</dbReference>
<feature type="compositionally biased region" description="Acidic residues" evidence="6">
    <location>
        <begin position="246"/>
        <end position="258"/>
    </location>
</feature>
<keyword evidence="2" id="KW-0677">Repeat</keyword>
<name>A0A2I4HLL3_JUGRE</name>
<reference evidence="8" key="1">
    <citation type="submission" date="2025-08" db="UniProtKB">
        <authorList>
            <consortium name="RefSeq"/>
        </authorList>
    </citation>
    <scope>IDENTIFICATION</scope>
    <source>
        <tissue evidence="8">Leaves</tissue>
    </source>
</reference>
<dbReference type="GO" id="GO:0031593">
    <property type="term" value="F:polyubiquitin modification-dependent protein binding"/>
    <property type="evidence" value="ECO:0000318"/>
    <property type="project" value="GO_Central"/>
</dbReference>
<dbReference type="GeneID" id="109019247"/>
<dbReference type="Pfam" id="PF13519">
    <property type="entry name" value="VWA_2"/>
    <property type="match status" value="1"/>
</dbReference>
<dbReference type="FunCoup" id="A0A2I4HLL3">
    <property type="interactions" value="5242"/>
</dbReference>
<dbReference type="InterPro" id="IPR002035">
    <property type="entry name" value="VWF_A"/>
</dbReference>
<dbReference type="OrthoDB" id="1731724at2759"/>
<evidence type="ECO:0000256" key="3">
    <source>
        <dbReference type="ARBA" id="ARBA00022942"/>
    </source>
</evidence>
<dbReference type="Gene3D" id="3.40.50.410">
    <property type="entry name" value="von Willebrand factor, type A domain"/>
    <property type="match status" value="1"/>
</dbReference>
<evidence type="ECO:0000256" key="1">
    <source>
        <dbReference type="ARBA" id="ARBA00005574"/>
    </source>
</evidence>
<dbReference type="InterPro" id="IPR027040">
    <property type="entry name" value="PSMD4"/>
</dbReference>
<dbReference type="Proteomes" id="UP000235220">
    <property type="component" value="Chromosome 8"/>
</dbReference>
<keyword evidence="7" id="KW-1185">Reference proteome</keyword>
<dbReference type="AlphaFoldDB" id="A0A2I4HLL3"/>
<proteinExistence type="inferred from homology"/>
<dbReference type="Pfam" id="PF02809">
    <property type="entry name" value="UIM"/>
    <property type="match status" value="3"/>
</dbReference>
<dbReference type="SMART" id="SM00726">
    <property type="entry name" value="UIM"/>
    <property type="match status" value="3"/>
</dbReference>
<feature type="compositionally biased region" description="Polar residues" evidence="6">
    <location>
        <begin position="312"/>
        <end position="329"/>
    </location>
</feature>
<dbReference type="FunFam" id="1.10.287.3990:FF:000004">
    <property type="entry name" value="26S proteasome regulatory subunit N10"/>
    <property type="match status" value="1"/>
</dbReference>
<organism evidence="7 8">
    <name type="scientific">Juglans regia</name>
    <name type="common">English walnut</name>
    <dbReference type="NCBI Taxonomy" id="51240"/>
    <lineage>
        <taxon>Eukaryota</taxon>
        <taxon>Viridiplantae</taxon>
        <taxon>Streptophyta</taxon>
        <taxon>Embryophyta</taxon>
        <taxon>Tracheophyta</taxon>
        <taxon>Spermatophyta</taxon>
        <taxon>Magnoliopsida</taxon>
        <taxon>eudicotyledons</taxon>
        <taxon>Gunneridae</taxon>
        <taxon>Pentapetalae</taxon>
        <taxon>rosids</taxon>
        <taxon>fabids</taxon>
        <taxon>Fagales</taxon>
        <taxon>Juglandaceae</taxon>
        <taxon>Juglans</taxon>
    </lineage>
</organism>
<evidence type="ECO:0000313" key="8">
    <source>
        <dbReference type="RefSeq" id="XP_018857056.1"/>
    </source>
</evidence>
<feature type="region of interest" description="Disordered" evidence="6">
    <location>
        <begin position="235"/>
        <end position="281"/>
    </location>
</feature>
<dbReference type="InterPro" id="IPR036465">
    <property type="entry name" value="vWFA_dom_sf"/>
</dbReference>
<dbReference type="FunFam" id="3.40.50.410:FF:000005">
    <property type="entry name" value="26S proteasome non-ATPase regulatory subunit 4"/>
    <property type="match status" value="1"/>
</dbReference>
<dbReference type="CDD" id="cd22297">
    <property type="entry name" value="PSMD4_RAZUL"/>
    <property type="match status" value="1"/>
</dbReference>
<dbReference type="GO" id="GO:0005634">
    <property type="term" value="C:nucleus"/>
    <property type="evidence" value="ECO:0000318"/>
    <property type="project" value="GO_Central"/>
</dbReference>
<gene>
    <name evidence="8" type="primary">LOC109019247</name>
</gene>
<protein>
    <recommendedName>
        <fullName evidence="5">26S proteasome non-ATPase regulatory subunit 4 homolog</fullName>
    </recommendedName>
    <alternativeName>
        <fullName evidence="4">26S proteasome regulatory subunit RPN10</fullName>
    </alternativeName>
</protein>
<dbReference type="GO" id="GO:0008540">
    <property type="term" value="C:proteasome regulatory particle, base subcomplex"/>
    <property type="evidence" value="ECO:0000318"/>
    <property type="project" value="GO_Central"/>
</dbReference>
<evidence type="ECO:0000256" key="2">
    <source>
        <dbReference type="ARBA" id="ARBA00022737"/>
    </source>
</evidence>
<comment type="similarity">
    <text evidence="1">Belongs to the proteasome subunit S5A family.</text>
</comment>
<evidence type="ECO:0000256" key="5">
    <source>
        <dbReference type="ARBA" id="ARBA00071116"/>
    </source>
</evidence>
<evidence type="ECO:0000256" key="6">
    <source>
        <dbReference type="SAM" id="MobiDB-lite"/>
    </source>
</evidence>
<dbReference type="GO" id="GO:0043161">
    <property type="term" value="P:proteasome-mediated ubiquitin-dependent protein catabolic process"/>
    <property type="evidence" value="ECO:0000318"/>
    <property type="project" value="GO_Central"/>
</dbReference>
<dbReference type="Gramene" id="Jr08_16820_p1">
    <property type="protein sequence ID" value="cds.Jr08_16820_p1"/>
    <property type="gene ID" value="Jr08_16820"/>
</dbReference>
<feature type="compositionally biased region" description="Basic and acidic residues" evidence="6">
    <location>
        <begin position="172"/>
        <end position="190"/>
    </location>
</feature>
<dbReference type="Gene3D" id="1.10.287.3990">
    <property type="match status" value="1"/>
</dbReference>
<feature type="region of interest" description="Disordered" evidence="6">
    <location>
        <begin position="295"/>
        <end position="341"/>
    </location>
</feature>
<dbReference type="GO" id="GO:0005829">
    <property type="term" value="C:cytosol"/>
    <property type="evidence" value="ECO:0000318"/>
    <property type="project" value="GO_Central"/>
</dbReference>
<dbReference type="InterPro" id="IPR003903">
    <property type="entry name" value="UIM_dom"/>
</dbReference>
<sequence length="341" mass="35838">MVLEATMICIDNSEWMRNGDYAPSRFEAQAEAVNLICGAKTQSNPENTVGILTMAGKGVRVLVTPTSDLGKILACMHGLEIGGEMNLASGIQVAQLALKHRQNKKQQQRIIVFCGSTPIFTGDGEGGSGFAAAAAAAAAGGLSGFDFGVDPNLDPELALALRVSMEEERARQEAAAKKAAEEAAKQEKGEGQPSGTQDAMMTERANAATSEVDNKANDLMDDENALLQQALAMSMDDPDSGHETQDTDMSDAAADDPELALALQLSVQDGTKDSSSQSDMSKLLADQSFVSSILASLPGVDPNDPSVKNLLDSIQSQTGASGSNISSQQKNEEKEPKEDEK</sequence>
<dbReference type="InterPro" id="IPR049590">
    <property type="entry name" value="PSMD4_RAZUL-like"/>
</dbReference>
<accession>A0A2I4HLL3</accession>
<feature type="compositionally biased region" description="Polar residues" evidence="6">
    <location>
        <begin position="265"/>
        <end position="280"/>
    </location>
</feature>
<feature type="compositionally biased region" description="Basic and acidic residues" evidence="6">
    <location>
        <begin position="330"/>
        <end position="341"/>
    </location>
</feature>
<dbReference type="PANTHER" id="PTHR10223">
    <property type="entry name" value="26S PROTEASOME NON-ATPASE REGULATORY SUBUNIT 4"/>
    <property type="match status" value="1"/>
</dbReference>
<dbReference type="PROSITE" id="PS50330">
    <property type="entry name" value="UIM"/>
    <property type="match status" value="2"/>
</dbReference>
<feature type="region of interest" description="Disordered" evidence="6">
    <location>
        <begin position="172"/>
        <end position="210"/>
    </location>
</feature>
<keyword evidence="3 8" id="KW-0647">Proteasome</keyword>
<dbReference type="SUPFAM" id="SSF53300">
    <property type="entry name" value="vWA-like"/>
    <property type="match status" value="1"/>
</dbReference>
<dbReference type="PANTHER" id="PTHR10223:SF0">
    <property type="entry name" value="26S PROTEASOME NON-ATPASE REGULATORY SUBUNIT 4"/>
    <property type="match status" value="1"/>
</dbReference>